<dbReference type="EMBL" id="JAAARO010000013">
    <property type="protein sequence ID" value="KAF5737796.1"/>
    <property type="molecule type" value="Genomic_DNA"/>
</dbReference>
<protein>
    <submittedName>
        <fullName evidence="9">Zinc finger family protein</fullName>
    </submittedName>
</protein>
<feature type="compositionally biased region" description="Basic and acidic residues" evidence="7">
    <location>
        <begin position="460"/>
        <end position="469"/>
    </location>
</feature>
<accession>A0A7J7CV76</accession>
<dbReference type="AlphaFoldDB" id="A0A7J7CV76"/>
<feature type="compositionally biased region" description="Basic and acidic residues" evidence="7">
    <location>
        <begin position="370"/>
        <end position="387"/>
    </location>
</feature>
<name>A0A7J7CV76_TRIWF</name>
<evidence type="ECO:0000256" key="4">
    <source>
        <dbReference type="ARBA" id="ARBA00022833"/>
    </source>
</evidence>
<feature type="region of interest" description="Disordered" evidence="7">
    <location>
        <begin position="357"/>
        <end position="387"/>
    </location>
</feature>
<dbReference type="InParanoid" id="A0A7J7CV76"/>
<feature type="region of interest" description="Disordered" evidence="7">
    <location>
        <begin position="413"/>
        <end position="735"/>
    </location>
</feature>
<dbReference type="InterPro" id="IPR036855">
    <property type="entry name" value="Znf_CCCH_sf"/>
</dbReference>
<dbReference type="InterPro" id="IPR041686">
    <property type="entry name" value="Znf-CCCH_3"/>
</dbReference>
<dbReference type="Pfam" id="PF15663">
    <property type="entry name" value="zf-CCCH_3"/>
    <property type="match status" value="1"/>
</dbReference>
<dbReference type="PROSITE" id="PS50103">
    <property type="entry name" value="ZF_C3H1"/>
    <property type="match status" value="3"/>
</dbReference>
<feature type="compositionally biased region" description="Basic and acidic residues" evidence="7">
    <location>
        <begin position="488"/>
        <end position="499"/>
    </location>
</feature>
<feature type="domain" description="C3H1-type" evidence="8">
    <location>
        <begin position="30"/>
        <end position="59"/>
    </location>
</feature>
<evidence type="ECO:0000256" key="2">
    <source>
        <dbReference type="ARBA" id="ARBA00022737"/>
    </source>
</evidence>
<feature type="zinc finger region" description="C3H1-type" evidence="6">
    <location>
        <begin position="30"/>
        <end position="59"/>
    </location>
</feature>
<comment type="caution">
    <text evidence="9">The sequence shown here is derived from an EMBL/GenBank/DDBJ whole genome shotgun (WGS) entry which is preliminary data.</text>
</comment>
<feature type="domain" description="C3H1-type" evidence="8">
    <location>
        <begin position="121"/>
        <end position="148"/>
    </location>
</feature>
<organism evidence="9 10">
    <name type="scientific">Tripterygium wilfordii</name>
    <name type="common">Thunder God vine</name>
    <dbReference type="NCBI Taxonomy" id="458696"/>
    <lineage>
        <taxon>Eukaryota</taxon>
        <taxon>Viridiplantae</taxon>
        <taxon>Streptophyta</taxon>
        <taxon>Embryophyta</taxon>
        <taxon>Tracheophyta</taxon>
        <taxon>Spermatophyta</taxon>
        <taxon>Magnoliopsida</taxon>
        <taxon>eudicotyledons</taxon>
        <taxon>Gunneridae</taxon>
        <taxon>Pentapetalae</taxon>
        <taxon>rosids</taxon>
        <taxon>fabids</taxon>
        <taxon>Celastrales</taxon>
        <taxon>Celastraceae</taxon>
        <taxon>Tripterygium</taxon>
    </lineage>
</organism>
<evidence type="ECO:0000259" key="8">
    <source>
        <dbReference type="PROSITE" id="PS50103"/>
    </source>
</evidence>
<dbReference type="GO" id="GO:0003729">
    <property type="term" value="F:mRNA binding"/>
    <property type="evidence" value="ECO:0007669"/>
    <property type="project" value="TreeGrafter"/>
</dbReference>
<evidence type="ECO:0000256" key="5">
    <source>
        <dbReference type="ARBA" id="ARBA00023125"/>
    </source>
</evidence>
<feature type="compositionally biased region" description="Basic and acidic residues" evidence="7">
    <location>
        <begin position="592"/>
        <end position="602"/>
    </location>
</feature>
<feature type="compositionally biased region" description="Polar residues" evidence="7">
    <location>
        <begin position="603"/>
        <end position="620"/>
    </location>
</feature>
<keyword evidence="1 6" id="KW-0479">Metal-binding</keyword>
<reference evidence="9 10" key="1">
    <citation type="journal article" date="2020" name="Nat. Commun.">
        <title>Genome of Tripterygium wilfordii and identification of cytochrome P450 involved in triptolide biosynthesis.</title>
        <authorList>
            <person name="Tu L."/>
            <person name="Su P."/>
            <person name="Zhang Z."/>
            <person name="Gao L."/>
            <person name="Wang J."/>
            <person name="Hu T."/>
            <person name="Zhou J."/>
            <person name="Zhang Y."/>
            <person name="Zhao Y."/>
            <person name="Liu Y."/>
            <person name="Song Y."/>
            <person name="Tong Y."/>
            <person name="Lu Y."/>
            <person name="Yang J."/>
            <person name="Xu C."/>
            <person name="Jia M."/>
            <person name="Peters R.J."/>
            <person name="Huang L."/>
            <person name="Gao W."/>
        </authorList>
    </citation>
    <scope>NUCLEOTIDE SEQUENCE [LARGE SCALE GENOMIC DNA]</scope>
    <source>
        <strain evidence="10">cv. XIE 37</strain>
        <tissue evidence="9">Leaf</tissue>
    </source>
</reference>
<keyword evidence="5" id="KW-0238">DNA-binding</keyword>
<dbReference type="FunCoup" id="A0A7J7CV76">
    <property type="interactions" value="2199"/>
</dbReference>
<feature type="compositionally biased region" description="Low complexity" evidence="7">
    <location>
        <begin position="581"/>
        <end position="591"/>
    </location>
</feature>
<feature type="region of interest" description="Disordered" evidence="7">
    <location>
        <begin position="1"/>
        <end position="26"/>
    </location>
</feature>
<evidence type="ECO:0000256" key="7">
    <source>
        <dbReference type="SAM" id="MobiDB-lite"/>
    </source>
</evidence>
<dbReference type="SUPFAM" id="SSF90229">
    <property type="entry name" value="CCCH zinc finger"/>
    <property type="match status" value="1"/>
</dbReference>
<evidence type="ECO:0000313" key="10">
    <source>
        <dbReference type="Proteomes" id="UP000593562"/>
    </source>
</evidence>
<dbReference type="FunFam" id="4.10.1000.10:FF:000021">
    <property type="entry name" value="Zinc finger CCCH domain-containing protein 17"/>
    <property type="match status" value="1"/>
</dbReference>
<evidence type="ECO:0000313" key="9">
    <source>
        <dbReference type="EMBL" id="KAF5737796.1"/>
    </source>
</evidence>
<keyword evidence="3 6" id="KW-0863">Zinc-finger</keyword>
<sequence>MVASTQAQAPPTSSTTNTSSAAPSAEEEALKRNTDCVYFLASPLTCKKGSECEYRHSEYARVNPKDCYFWLNGNCLNPKCGFRHPPLDGLLGTQMAVPAGNSFPPPQTIAVPTAHAQYGAGKQAVPCIFFQGGFCLKGDRCAFLHGPSPSSNKTPQPTPASEPQSQKKPFGALQKCTQNQKISQANVSKAVGPLPDAKAAPKVESALPQNSVTIERNLLPSASLNDEVSRFIKATNVLSVGNGNLISRSTNHLHYSHVSDDYTYQNGKDVDELPRESSPGFDVLVDDDHRDSDYFHGEDQYGRARGHEGRDMNSVNEYDMGHSADYSSMADVDQEAFCDPRAYDSYDRIHGQHAWEQHRTTSERMSVGHPHLERSYSKDESPDHISESDLRYHLSKQRRVNGLRSLVSHEYVPDSHVEERSYRGSSHRKSHRPSHESSISGRLRGRIKLPVRSPIGGSDLHTERETDRGRNRRRLSPGVPQMSSHQGTLRDRMKGKLEEDYNEGCLRGSRTRSGIPDDNTYFSGPRSLVELRAARNTDNKDNQSLGKRKHLMDHHQPSEGDISFKGPMPLSEILKRKKQAEAAASGSAVSVNKEHDQNDKENSFSSSKNTSVLEMQSGQSVKKEEANNHVVSDKEEDKSHEALNNEVADGPSSEVPNASELETEDGMVVDEGMEDHEYEADEQGEDEYDYEQGDEGDYNYDEGENVEGEEEYLEGEDGEEDDGDDFNKKIGVPLS</sequence>
<keyword evidence="2" id="KW-0677">Repeat</keyword>
<dbReference type="OrthoDB" id="5395350at2759"/>
<dbReference type="GO" id="GO:0008270">
    <property type="term" value="F:zinc ion binding"/>
    <property type="evidence" value="ECO:0007669"/>
    <property type="project" value="UniProtKB-KW"/>
</dbReference>
<evidence type="ECO:0000256" key="6">
    <source>
        <dbReference type="PROSITE-ProRule" id="PRU00723"/>
    </source>
</evidence>
<dbReference type="Proteomes" id="UP000593562">
    <property type="component" value="Unassembled WGS sequence"/>
</dbReference>
<feature type="compositionally biased region" description="Low complexity" evidence="7">
    <location>
        <begin position="9"/>
        <end position="24"/>
    </location>
</feature>
<feature type="domain" description="C3H1-type" evidence="8">
    <location>
        <begin position="61"/>
        <end position="87"/>
    </location>
</feature>
<dbReference type="GO" id="GO:0003677">
    <property type="term" value="F:DNA binding"/>
    <property type="evidence" value="ECO:0007669"/>
    <property type="project" value="UniProtKB-KW"/>
</dbReference>
<gene>
    <name evidence="9" type="ORF">HS088_TW13G00686</name>
</gene>
<dbReference type="Pfam" id="PF14608">
    <property type="entry name" value="zf-CCCH_2"/>
    <property type="match status" value="1"/>
</dbReference>
<feature type="region of interest" description="Disordered" evidence="7">
    <location>
        <begin position="146"/>
        <end position="169"/>
    </location>
</feature>
<keyword evidence="4 6" id="KW-0862">Zinc</keyword>
<feature type="compositionally biased region" description="Basic and acidic residues" evidence="7">
    <location>
        <begin position="413"/>
        <end position="422"/>
    </location>
</feature>
<feature type="compositionally biased region" description="Basic and acidic residues" evidence="7">
    <location>
        <begin position="532"/>
        <end position="541"/>
    </location>
</feature>
<dbReference type="PANTHER" id="PTHR15725:SF14">
    <property type="entry name" value="ZINC FINGER CCCH DOMAIN-CONTAINING PROTEIN 11A"/>
    <property type="match status" value="1"/>
</dbReference>
<dbReference type="Gene3D" id="4.10.1000.10">
    <property type="entry name" value="Zinc finger, CCCH-type"/>
    <property type="match status" value="2"/>
</dbReference>
<feature type="compositionally biased region" description="Basic and acidic residues" evidence="7">
    <location>
        <begin position="621"/>
        <end position="643"/>
    </location>
</feature>
<feature type="compositionally biased region" description="Acidic residues" evidence="7">
    <location>
        <begin position="661"/>
        <end position="724"/>
    </location>
</feature>
<proteinExistence type="predicted"/>
<dbReference type="PANTHER" id="PTHR15725">
    <property type="entry name" value="ZN-FINGER, C-X8-C-X5-C-X3-H TYPE-CONTAINING"/>
    <property type="match status" value="1"/>
</dbReference>
<keyword evidence="10" id="KW-1185">Reference proteome</keyword>
<dbReference type="SMART" id="SM00356">
    <property type="entry name" value="ZnF_C3H1"/>
    <property type="match status" value="3"/>
</dbReference>
<dbReference type="InterPro" id="IPR000571">
    <property type="entry name" value="Znf_CCCH"/>
</dbReference>
<feature type="compositionally biased region" description="Polar residues" evidence="7">
    <location>
        <begin position="148"/>
        <end position="167"/>
    </location>
</feature>
<feature type="zinc finger region" description="C3H1-type" evidence="6">
    <location>
        <begin position="61"/>
        <end position="87"/>
    </location>
</feature>
<evidence type="ECO:0000256" key="3">
    <source>
        <dbReference type="ARBA" id="ARBA00022771"/>
    </source>
</evidence>
<evidence type="ECO:0000256" key="1">
    <source>
        <dbReference type="ARBA" id="ARBA00022723"/>
    </source>
</evidence>
<feature type="zinc finger region" description="C3H1-type" evidence="6">
    <location>
        <begin position="121"/>
        <end position="148"/>
    </location>
</feature>